<reference evidence="2 3" key="1">
    <citation type="journal article" date="2016" name="Front. Microbiol.">
        <title>Comparative Genomic Analysis Reveals a Diverse Repertoire of Genes Involved in Prokaryote-Eukaryote Interactions within the Pseudovibrio Genus.</title>
        <authorList>
            <person name="Romano S."/>
            <person name="Fernandez-Guerra A."/>
            <person name="Reen F.J."/>
            <person name="Glockner F.O."/>
            <person name="Crowley S.P."/>
            <person name="O'Sullivan O."/>
            <person name="Cotter P.D."/>
            <person name="Adams C."/>
            <person name="Dobson A.D."/>
            <person name="O'Gara F."/>
        </authorList>
    </citation>
    <scope>NUCLEOTIDE SEQUENCE [LARGE SCALE GENOMIC DNA]</scope>
    <source>
        <strain evidence="2 3">Ad2</strain>
    </source>
</reference>
<name>A0A166A6L6_9HYPH</name>
<dbReference type="EMBL" id="LMCB01000006">
    <property type="protein sequence ID" value="KZL20675.1"/>
    <property type="molecule type" value="Genomic_DNA"/>
</dbReference>
<feature type="chain" id="PRO_5007870457" evidence="1">
    <location>
        <begin position="24"/>
        <end position="92"/>
    </location>
</feature>
<proteinExistence type="predicted"/>
<dbReference type="RefSeq" id="WP_068003651.1">
    <property type="nucleotide sequence ID" value="NZ_FOFM01000007.1"/>
</dbReference>
<dbReference type="Proteomes" id="UP000076577">
    <property type="component" value="Unassembled WGS sequence"/>
</dbReference>
<keyword evidence="1" id="KW-0732">Signal</keyword>
<keyword evidence="3" id="KW-1185">Reference proteome</keyword>
<dbReference type="PATRIC" id="fig|989403.3.peg.1246"/>
<feature type="signal peptide" evidence="1">
    <location>
        <begin position="1"/>
        <end position="23"/>
    </location>
</feature>
<sequence>MTVKPKRTLFVVLALFWAGSAAASETKPGTQFNGVSQECQDLHDRLTSLLKSAVDPYTGSGVGRKEMATIIRKAADLKELSEYLECIQVTDD</sequence>
<protein>
    <submittedName>
        <fullName evidence="2">Uncharacterized protein</fullName>
    </submittedName>
</protein>
<evidence type="ECO:0000256" key="1">
    <source>
        <dbReference type="SAM" id="SignalP"/>
    </source>
</evidence>
<comment type="caution">
    <text evidence="2">The sequence shown here is derived from an EMBL/GenBank/DDBJ whole genome shotgun (WGS) entry which is preliminary data.</text>
</comment>
<gene>
    <name evidence="2" type="ORF">PsAD2_01162</name>
</gene>
<evidence type="ECO:0000313" key="3">
    <source>
        <dbReference type="Proteomes" id="UP000076577"/>
    </source>
</evidence>
<accession>A0A166A6L6</accession>
<evidence type="ECO:0000313" key="2">
    <source>
        <dbReference type="EMBL" id="KZL20675.1"/>
    </source>
</evidence>
<dbReference type="AlphaFoldDB" id="A0A166A6L6"/>
<organism evidence="2 3">
    <name type="scientific">Pseudovibrio axinellae</name>
    <dbReference type="NCBI Taxonomy" id="989403"/>
    <lineage>
        <taxon>Bacteria</taxon>
        <taxon>Pseudomonadati</taxon>
        <taxon>Pseudomonadota</taxon>
        <taxon>Alphaproteobacteria</taxon>
        <taxon>Hyphomicrobiales</taxon>
        <taxon>Stappiaceae</taxon>
        <taxon>Pseudovibrio</taxon>
    </lineage>
</organism>